<protein>
    <submittedName>
        <fullName evidence="1">Uncharacterized protein</fullName>
    </submittedName>
</protein>
<comment type="caution">
    <text evidence="1">The sequence shown here is derived from an EMBL/GenBank/DDBJ whole genome shotgun (WGS) entry which is preliminary data.</text>
</comment>
<evidence type="ECO:0000313" key="1">
    <source>
        <dbReference type="EMBL" id="TDO46896.1"/>
    </source>
</evidence>
<name>A0A4R6KFL3_9ACTN</name>
<accession>A0A4R6KFL3</accession>
<sequence length="290" mass="34037">HRTDVDRRAPHHDQHLVASINEPRRRRPDQLLFEDVLRPRLGLRRDAKRVLARYTTPLLRSSETLERQINNFVRNVDKDWYRTSEYYRLSTLYCFAEYLGWVRLIERRFGFISIEHSRAGRRLDARLNGLFGAMASFRYFRWATAAAGDAVDRSGIPRRLLAAMGEVMIVRQEVGETPMEFSDFCVRHANDRQFQRWFRELDAFLESADRDPLRWDRLIVAGANLRALVAELDASGAVGRRAAPVNIDLLHHEEIKDQVRTEFAYLLNRPAEATRLAVRRRLNRIHDTRS</sequence>
<evidence type="ECO:0000313" key="2">
    <source>
        <dbReference type="Proteomes" id="UP000295388"/>
    </source>
</evidence>
<feature type="non-terminal residue" evidence="1">
    <location>
        <position position="1"/>
    </location>
</feature>
<proteinExistence type="predicted"/>
<reference evidence="1 2" key="1">
    <citation type="submission" date="2019-03" db="EMBL/GenBank/DDBJ databases">
        <title>Genomic Encyclopedia of Type Strains, Phase III (KMG-III): the genomes of soil and plant-associated and newly described type strains.</title>
        <authorList>
            <person name="Whitman W."/>
        </authorList>
    </citation>
    <scope>NUCLEOTIDE SEQUENCE [LARGE SCALE GENOMIC DNA]</scope>
    <source>
        <strain evidence="1 2">VKM Ac-2527</strain>
    </source>
</reference>
<dbReference type="AlphaFoldDB" id="A0A4R6KFL3"/>
<dbReference type="Proteomes" id="UP000295388">
    <property type="component" value="Unassembled WGS sequence"/>
</dbReference>
<gene>
    <name evidence="1" type="ORF">EV643_110279</name>
</gene>
<dbReference type="EMBL" id="SNWQ01000010">
    <property type="protein sequence ID" value="TDO46896.1"/>
    <property type="molecule type" value="Genomic_DNA"/>
</dbReference>
<keyword evidence="2" id="KW-1185">Reference proteome</keyword>
<organism evidence="1 2">
    <name type="scientific">Kribbella caucasensis</name>
    <dbReference type="NCBI Taxonomy" id="2512215"/>
    <lineage>
        <taxon>Bacteria</taxon>
        <taxon>Bacillati</taxon>
        <taxon>Actinomycetota</taxon>
        <taxon>Actinomycetes</taxon>
        <taxon>Propionibacteriales</taxon>
        <taxon>Kribbellaceae</taxon>
        <taxon>Kribbella</taxon>
    </lineage>
</organism>
<dbReference type="RefSeq" id="WP_238165718.1">
    <property type="nucleotide sequence ID" value="NZ_SNWQ01000010.1"/>
</dbReference>